<accession>A0A6N8TYW4</accession>
<proteinExistence type="predicted"/>
<gene>
    <name evidence="1" type="ORF">GQ671_07145</name>
</gene>
<evidence type="ECO:0000313" key="2">
    <source>
        <dbReference type="Proteomes" id="UP000436284"/>
    </source>
</evidence>
<organism evidence="1 2">
    <name type="scientific">Salinicoccus hispanicus</name>
    <dbReference type="NCBI Taxonomy" id="157225"/>
    <lineage>
        <taxon>Bacteria</taxon>
        <taxon>Bacillati</taxon>
        <taxon>Bacillota</taxon>
        <taxon>Bacilli</taxon>
        <taxon>Bacillales</taxon>
        <taxon>Staphylococcaceae</taxon>
        <taxon>Salinicoccus</taxon>
    </lineage>
</organism>
<evidence type="ECO:0000313" key="1">
    <source>
        <dbReference type="EMBL" id="MXQ51044.1"/>
    </source>
</evidence>
<protein>
    <submittedName>
        <fullName evidence="1">Uncharacterized protein</fullName>
    </submittedName>
</protein>
<dbReference type="Proteomes" id="UP000436284">
    <property type="component" value="Unassembled WGS sequence"/>
</dbReference>
<name>A0A6N8TYW4_9STAP</name>
<dbReference type="AlphaFoldDB" id="A0A6N8TYW4"/>
<reference evidence="1 2" key="1">
    <citation type="submission" date="2019-12" db="EMBL/GenBank/DDBJ databases">
        <title>Salinicoccus cyprini sp. nov., isolated from gastro-intestinal tract of mirror carp, Cyprinus carpio var. specularis, collected from Gobind Sagar Reservoir, Himachal Pradesh, India.</title>
        <authorList>
            <person name="Talwar C."/>
            <person name="Singh A.K."/>
            <person name="Lal R."/>
            <person name="Negi R.K."/>
        </authorList>
    </citation>
    <scope>NUCLEOTIDE SEQUENCE [LARGE SCALE GENOMIC DNA]</scope>
    <source>
        <strain evidence="1 2">J-82</strain>
    </source>
</reference>
<dbReference type="EMBL" id="WUUK01000002">
    <property type="protein sequence ID" value="MXQ51044.1"/>
    <property type="molecule type" value="Genomic_DNA"/>
</dbReference>
<keyword evidence="2" id="KW-1185">Reference proteome</keyword>
<comment type="caution">
    <text evidence="1">The sequence shown here is derived from an EMBL/GenBank/DDBJ whole genome shotgun (WGS) entry which is preliminary data.</text>
</comment>
<dbReference type="RefSeq" id="WP_160654774.1">
    <property type="nucleotide sequence ID" value="NZ_JBHRWU010000001.1"/>
</dbReference>
<sequence length="63" mass="7697">MKIYNLKDLDKQNNRRKDIAIKAVKKVDPDFYRGKRKFDIPRKTEGKQKILDRLEREENELLH</sequence>